<feature type="transmembrane region" description="Helical" evidence="1">
    <location>
        <begin position="76"/>
        <end position="95"/>
    </location>
</feature>
<dbReference type="EMBL" id="BAAAYN010000023">
    <property type="protein sequence ID" value="GAA3388743.1"/>
    <property type="molecule type" value="Genomic_DNA"/>
</dbReference>
<dbReference type="RefSeq" id="WP_345729290.1">
    <property type="nucleotide sequence ID" value="NZ_BAAAYN010000023.1"/>
</dbReference>
<sequence>MFDTVLLLIGPWLGYRLLGVLGIRRFADWRTSGAHALATMLLFTGAAHFAPDSVSAMPSHADLTAMVPPLVPFPDLMVYATGALELLSALGLVISKTRAATGIGLAVLFLLMLPANVYAAIEHVPLNGDPATPLVVPNPGTDPLHHRRALVDQVYLPTGWLAAQERRIKHPTPVRPRSPPRE</sequence>
<keyword evidence="3" id="KW-1185">Reference proteome</keyword>
<feature type="transmembrane region" description="Helical" evidence="1">
    <location>
        <begin position="6"/>
        <end position="23"/>
    </location>
</feature>
<keyword evidence="1" id="KW-0812">Transmembrane</keyword>
<gene>
    <name evidence="2" type="ORF">GCM10020369_36120</name>
</gene>
<keyword evidence="1" id="KW-0472">Membrane</keyword>
<proteinExistence type="predicted"/>
<feature type="transmembrane region" description="Helical" evidence="1">
    <location>
        <begin position="35"/>
        <end position="56"/>
    </location>
</feature>
<evidence type="ECO:0008006" key="4">
    <source>
        <dbReference type="Google" id="ProtNLM"/>
    </source>
</evidence>
<dbReference type="PANTHER" id="PTHR36974">
    <property type="entry name" value="MEMBRANE PROTEIN-RELATED"/>
    <property type="match status" value="1"/>
</dbReference>
<name>A0ABP6SYT3_9ACTN</name>
<evidence type="ECO:0000313" key="2">
    <source>
        <dbReference type="EMBL" id="GAA3388743.1"/>
    </source>
</evidence>
<dbReference type="PANTHER" id="PTHR36974:SF1">
    <property type="entry name" value="DOXX FAMILY MEMBRANE PROTEIN"/>
    <property type="match status" value="1"/>
</dbReference>
<protein>
    <recommendedName>
        <fullName evidence="4">DoxX family membrane protein</fullName>
    </recommendedName>
</protein>
<evidence type="ECO:0000313" key="3">
    <source>
        <dbReference type="Proteomes" id="UP001501676"/>
    </source>
</evidence>
<accession>A0ABP6SYT3</accession>
<keyword evidence="1" id="KW-1133">Transmembrane helix</keyword>
<comment type="caution">
    <text evidence="2">The sequence shown here is derived from an EMBL/GenBank/DDBJ whole genome shotgun (WGS) entry which is preliminary data.</text>
</comment>
<dbReference type="Proteomes" id="UP001501676">
    <property type="component" value="Unassembled WGS sequence"/>
</dbReference>
<feature type="transmembrane region" description="Helical" evidence="1">
    <location>
        <begin position="102"/>
        <end position="121"/>
    </location>
</feature>
<evidence type="ECO:0000256" key="1">
    <source>
        <dbReference type="SAM" id="Phobius"/>
    </source>
</evidence>
<reference evidence="3" key="1">
    <citation type="journal article" date="2019" name="Int. J. Syst. Evol. Microbiol.">
        <title>The Global Catalogue of Microorganisms (GCM) 10K type strain sequencing project: providing services to taxonomists for standard genome sequencing and annotation.</title>
        <authorList>
            <consortium name="The Broad Institute Genomics Platform"/>
            <consortium name="The Broad Institute Genome Sequencing Center for Infectious Disease"/>
            <person name="Wu L."/>
            <person name="Ma J."/>
        </authorList>
    </citation>
    <scope>NUCLEOTIDE SEQUENCE [LARGE SCALE GENOMIC DNA]</scope>
    <source>
        <strain evidence="3">JCM 9458</strain>
    </source>
</reference>
<organism evidence="2 3">
    <name type="scientific">Cryptosporangium minutisporangium</name>
    <dbReference type="NCBI Taxonomy" id="113569"/>
    <lineage>
        <taxon>Bacteria</taxon>
        <taxon>Bacillati</taxon>
        <taxon>Actinomycetota</taxon>
        <taxon>Actinomycetes</taxon>
        <taxon>Cryptosporangiales</taxon>
        <taxon>Cryptosporangiaceae</taxon>
        <taxon>Cryptosporangium</taxon>
    </lineage>
</organism>